<accession>A0A6A3GTE7</accession>
<evidence type="ECO:0000256" key="1">
    <source>
        <dbReference type="SAM" id="Phobius"/>
    </source>
</evidence>
<evidence type="ECO:0000313" key="3">
    <source>
        <dbReference type="Proteomes" id="UP000435112"/>
    </source>
</evidence>
<dbReference type="Proteomes" id="UP000435112">
    <property type="component" value="Unassembled WGS sequence"/>
</dbReference>
<protein>
    <submittedName>
        <fullName evidence="2">Uncharacterized protein</fullName>
    </submittedName>
</protein>
<keyword evidence="1" id="KW-0812">Transmembrane</keyword>
<evidence type="ECO:0000313" key="2">
    <source>
        <dbReference type="EMBL" id="KAE8960267.1"/>
    </source>
</evidence>
<proteinExistence type="predicted"/>
<dbReference type="AlphaFoldDB" id="A0A6A3GTE7"/>
<organism evidence="2 3">
    <name type="scientific">Phytophthora rubi</name>
    <dbReference type="NCBI Taxonomy" id="129364"/>
    <lineage>
        <taxon>Eukaryota</taxon>
        <taxon>Sar</taxon>
        <taxon>Stramenopiles</taxon>
        <taxon>Oomycota</taxon>
        <taxon>Peronosporomycetes</taxon>
        <taxon>Peronosporales</taxon>
        <taxon>Peronosporaceae</taxon>
        <taxon>Phytophthora</taxon>
    </lineage>
</organism>
<dbReference type="EMBL" id="QXFU01006710">
    <property type="protein sequence ID" value="KAE8960267.1"/>
    <property type="molecule type" value="Genomic_DNA"/>
</dbReference>
<sequence length="54" mass="6502">MSNRKLVCYMRTLESFFHKRWLLLLTSLVLSEPTLFFSILAVVLEILLRSLRFR</sequence>
<gene>
    <name evidence="2" type="ORF">PR002_g30273</name>
</gene>
<comment type="caution">
    <text evidence="2">The sequence shown here is derived from an EMBL/GenBank/DDBJ whole genome shotgun (WGS) entry which is preliminary data.</text>
</comment>
<keyword evidence="1" id="KW-1133">Transmembrane helix</keyword>
<reference evidence="2 3" key="1">
    <citation type="submission" date="2018-09" db="EMBL/GenBank/DDBJ databases">
        <title>Genomic investigation of the strawberry pathogen Phytophthora fragariae indicates pathogenicity is determined by transcriptional variation in three key races.</title>
        <authorList>
            <person name="Adams T.M."/>
            <person name="Armitage A.D."/>
            <person name="Sobczyk M.K."/>
            <person name="Bates H.J."/>
            <person name="Dunwell J.M."/>
            <person name="Nellist C.F."/>
            <person name="Harrison R.J."/>
        </authorList>
    </citation>
    <scope>NUCLEOTIDE SEQUENCE [LARGE SCALE GENOMIC DNA]</scope>
    <source>
        <strain evidence="2 3">SCRP324</strain>
    </source>
</reference>
<name>A0A6A3GTE7_9STRA</name>
<keyword evidence="1" id="KW-0472">Membrane</keyword>
<feature type="transmembrane region" description="Helical" evidence="1">
    <location>
        <begin position="21"/>
        <end position="48"/>
    </location>
</feature>